<dbReference type="Proteomes" id="UP000516320">
    <property type="component" value="Chromosome"/>
</dbReference>
<dbReference type="KEGG" id="cpoy:GP475_11295"/>
<name>A0A7H0SRH6_9CORY</name>
<dbReference type="GO" id="GO:0004386">
    <property type="term" value="F:helicase activity"/>
    <property type="evidence" value="ECO:0007669"/>
    <property type="project" value="UniProtKB-KW"/>
</dbReference>
<organism evidence="2 3">
    <name type="scientific">Corynebacterium poyangense</name>
    <dbReference type="NCBI Taxonomy" id="2684405"/>
    <lineage>
        <taxon>Bacteria</taxon>
        <taxon>Bacillati</taxon>
        <taxon>Actinomycetota</taxon>
        <taxon>Actinomycetes</taxon>
        <taxon>Mycobacteriales</taxon>
        <taxon>Corynebacteriaceae</taxon>
        <taxon>Corynebacterium</taxon>
    </lineage>
</organism>
<evidence type="ECO:0000259" key="1">
    <source>
        <dbReference type="PROSITE" id="PS51192"/>
    </source>
</evidence>
<accession>A0A7H0SRH6</accession>
<proteinExistence type="predicted"/>
<dbReference type="RefSeq" id="WP_187974464.1">
    <property type="nucleotide sequence ID" value="NZ_CP046884.1"/>
</dbReference>
<evidence type="ECO:0000313" key="3">
    <source>
        <dbReference type="Proteomes" id="UP000516320"/>
    </source>
</evidence>
<dbReference type="SUPFAM" id="SSF52540">
    <property type="entry name" value="P-loop containing nucleoside triphosphate hydrolases"/>
    <property type="match status" value="1"/>
</dbReference>
<dbReference type="AlphaFoldDB" id="A0A7H0SRH6"/>
<dbReference type="GO" id="GO:0005524">
    <property type="term" value="F:ATP binding"/>
    <property type="evidence" value="ECO:0007669"/>
    <property type="project" value="UniProtKB-KW"/>
</dbReference>
<dbReference type="GO" id="GO:0009307">
    <property type="term" value="P:DNA restriction-modification system"/>
    <property type="evidence" value="ECO:0007669"/>
    <property type="project" value="UniProtKB-KW"/>
</dbReference>
<dbReference type="GO" id="GO:0003677">
    <property type="term" value="F:DNA binding"/>
    <property type="evidence" value="ECO:0007669"/>
    <property type="project" value="UniProtKB-KW"/>
</dbReference>
<dbReference type="Gene3D" id="3.90.1570.50">
    <property type="match status" value="1"/>
</dbReference>
<feature type="domain" description="Helicase ATP-binding" evidence="1">
    <location>
        <begin position="296"/>
        <end position="501"/>
    </location>
</feature>
<reference evidence="2 3" key="1">
    <citation type="submission" date="2019-12" db="EMBL/GenBank/DDBJ databases">
        <title>Corynebacterium sp. nov., isolated from feces of the Anser Albifrons in China.</title>
        <authorList>
            <person name="Liu Q."/>
        </authorList>
    </citation>
    <scope>NUCLEOTIDE SEQUENCE [LARGE SCALE GENOMIC DNA]</scope>
    <source>
        <strain evidence="2 3">4H37-19</strain>
    </source>
</reference>
<dbReference type="Gene3D" id="3.40.50.300">
    <property type="entry name" value="P-loop containing nucleotide triphosphate hydrolases"/>
    <property type="match status" value="2"/>
</dbReference>
<dbReference type="Pfam" id="PF22679">
    <property type="entry name" value="T1R_D3-like"/>
    <property type="match status" value="1"/>
</dbReference>
<dbReference type="InterPro" id="IPR040980">
    <property type="entry name" value="SWI2_SNF2"/>
</dbReference>
<dbReference type="PANTHER" id="PTHR42927">
    <property type="entry name" value="HELICASE SUPERFAMILY 1 AND 2 DOMAIN-CONTAINING PROTEIN"/>
    <property type="match status" value="1"/>
</dbReference>
<sequence length="1002" mass="112570">MANPINEKAFQRLIIDELVGSREYIERPRDRFDPVWALDEELLFAFLERTQGEKLDLLRAAYNGGADATIRNKIMHKIAADGLIRAIWNGVDFNGGIQLDLVYPRPSAGFDAKSRDLFDANQLSIMEEVYHKDGERLDLVIFLNGLALFTVELKCNTSASGSYRNAIAQYQMERDCTTRLLSPKIGALAHFAMDTNEVYVCAELKGRESFFLPFNQGQPVGEDPHNVTGGNPYNPQGVNTSYMWEQIWTKTTIFDLLYDFIYIETKRDKHGRKVGERPIFPRYQQLRAVRAVSSDMLRSPLLLNYLIEHSAGSGKTKTIAWLAHKLASLYKPGTDELLYDKVIIATDRKVVDKQLQDAVTDMAKDAGVVRVMGKNKTSADLGKALGLDPTRRKSSYRIVATTLQKFLYLSAGELAGSGKRFVVIIDEAHGSTSGKNMASINAALASGDAPDSSLDELAQFVAQGMRSSSRQSSISMVGFTATPTGRTLQQFGRLNEAGHFEAFDLYCMRQAIDEGFILDVTANYTTYDAFCKIVKAVDDDPELESKAAKRELAHMISTSDENITNKLSVMIEHFTSVVAPTLRGKAKAMIVTAGREQAARYFLAYQKMRAADMTRLGKHQALVAFTGDVEVDGKTWSEAGLNGFSDDHTADEFDTDNYRILIVANKYQTGFDQPKLCSMYVDKTLRGVTAVQTLSRLNRIAYDKRTFILDFTNDFEDIQQAFAPYYETTTLTDPLTISDVRETYRRLCELQILEIDDVEEYNELLAKNQLTHRDKQKMWALIDAAARIVASMEEEEADEARRVIRNFIKQYTFLLQVMPFEDKSMHMDYNFCTSLIRAVDAGHGGGLDFDLSDKVTIEDFNVKKSGEHKNETLTAEPEVKIAKGTGSGLTETQLEKLSKIIQDWNARYGTTFDTDIAAGSLVSLQATLAKDPKVQQSAKVNSKNSFRHTVEEQTQDALIAGYSQNTEWHKFLLNQEDARKELIKAFSDDIFDALKQKFQEES</sequence>
<keyword evidence="2" id="KW-0547">Nucleotide-binding</keyword>
<dbReference type="Pfam" id="PF04313">
    <property type="entry name" value="HSDR_N"/>
    <property type="match status" value="1"/>
</dbReference>
<keyword evidence="3" id="KW-1185">Reference proteome</keyword>
<dbReference type="SMART" id="SM00487">
    <property type="entry name" value="DEXDc"/>
    <property type="match status" value="1"/>
</dbReference>
<dbReference type="PANTHER" id="PTHR42927:SF1">
    <property type="entry name" value="HELICASE SUPERFAMILY 1 AND 2 DOMAIN-CONTAINING PROTEIN"/>
    <property type="match status" value="1"/>
</dbReference>
<dbReference type="InterPro" id="IPR014001">
    <property type="entry name" value="Helicase_ATP-bd"/>
</dbReference>
<keyword evidence="2" id="KW-0378">Hydrolase</keyword>
<dbReference type="EMBL" id="CP046884">
    <property type="protein sequence ID" value="QNQ91151.1"/>
    <property type="molecule type" value="Genomic_DNA"/>
</dbReference>
<dbReference type="GO" id="GO:0009035">
    <property type="term" value="F:type I site-specific deoxyribonuclease activity"/>
    <property type="evidence" value="ECO:0007669"/>
    <property type="project" value="UniProtKB-EC"/>
</dbReference>
<dbReference type="InterPro" id="IPR055180">
    <property type="entry name" value="HsdR_RecA-like_helicase_dom_2"/>
</dbReference>
<keyword evidence="2" id="KW-0347">Helicase</keyword>
<dbReference type="InterPro" id="IPR027417">
    <property type="entry name" value="P-loop_NTPase"/>
</dbReference>
<dbReference type="REBASE" id="444115">
    <property type="entry name" value="Csp3719ORF11305P"/>
</dbReference>
<dbReference type="Pfam" id="PF18766">
    <property type="entry name" value="SWI2_SNF2"/>
    <property type="match status" value="1"/>
</dbReference>
<gene>
    <name evidence="2" type="ORF">GP475_11295</name>
</gene>
<dbReference type="InterPro" id="IPR007409">
    <property type="entry name" value="Restrct_endonuc_type1_HsdR_N"/>
</dbReference>
<protein>
    <submittedName>
        <fullName evidence="2">DEAD/DEAH box helicase</fullName>
    </submittedName>
</protein>
<keyword evidence="2" id="KW-0067">ATP-binding</keyword>
<evidence type="ECO:0000313" key="2">
    <source>
        <dbReference type="EMBL" id="QNQ91151.1"/>
    </source>
</evidence>
<dbReference type="PROSITE" id="PS51192">
    <property type="entry name" value="HELICASE_ATP_BIND_1"/>
    <property type="match status" value="1"/>
</dbReference>